<evidence type="ECO:0000259" key="3">
    <source>
        <dbReference type="PROSITE" id="PS51782"/>
    </source>
</evidence>
<evidence type="ECO:0000256" key="1">
    <source>
        <dbReference type="SAM" id="Coils"/>
    </source>
</evidence>
<dbReference type="Gene3D" id="1.25.40.10">
    <property type="entry name" value="Tetratricopeptide repeat domain"/>
    <property type="match status" value="1"/>
</dbReference>
<organism evidence="4 5">
    <name type="scientific">Bacterioplanoides pacificum</name>
    <dbReference type="NCBI Taxonomy" id="1171596"/>
    <lineage>
        <taxon>Bacteria</taxon>
        <taxon>Pseudomonadati</taxon>
        <taxon>Pseudomonadota</taxon>
        <taxon>Gammaproteobacteria</taxon>
        <taxon>Oceanospirillales</taxon>
        <taxon>Oceanospirillaceae</taxon>
        <taxon>Bacterioplanoides</taxon>
    </lineage>
</organism>
<evidence type="ECO:0000256" key="2">
    <source>
        <dbReference type="SAM" id="MobiDB-lite"/>
    </source>
</evidence>
<dbReference type="InterPro" id="IPR020011">
    <property type="entry name" value="FimV_C"/>
</dbReference>
<dbReference type="InterPro" id="IPR057840">
    <property type="entry name" value="FimV_N"/>
</dbReference>
<dbReference type="Pfam" id="PF25800">
    <property type="entry name" value="FimV_N"/>
    <property type="match status" value="1"/>
</dbReference>
<dbReference type="InterPro" id="IPR011990">
    <property type="entry name" value="TPR-like_helical_dom_sf"/>
</dbReference>
<dbReference type="Proteomes" id="UP001595722">
    <property type="component" value="Unassembled WGS sequence"/>
</dbReference>
<keyword evidence="1" id="KW-0175">Coiled coil</keyword>
<feature type="compositionally biased region" description="Acidic residues" evidence="2">
    <location>
        <begin position="892"/>
        <end position="935"/>
    </location>
</feature>
<dbReference type="InterPro" id="IPR020012">
    <property type="entry name" value="LysM_FimV"/>
</dbReference>
<comment type="caution">
    <text evidence="4">The sequence shown here is derived from an EMBL/GenBank/DDBJ whole genome shotgun (WGS) entry which is preliminary data.</text>
</comment>
<feature type="region of interest" description="Disordered" evidence="2">
    <location>
        <begin position="392"/>
        <end position="436"/>
    </location>
</feature>
<dbReference type="CDD" id="cd00118">
    <property type="entry name" value="LysM"/>
    <property type="match status" value="1"/>
</dbReference>
<dbReference type="PROSITE" id="PS51782">
    <property type="entry name" value="LYSM"/>
    <property type="match status" value="1"/>
</dbReference>
<sequence>MKRLIAKSLMLAGGLTLSAQLMALGLGELTLKSALNQPLTAEIELVDAQDLSKWEIKPSLATTADFERAGVDRVFFLTKIKFTVEDGKVVLSSREAVTEPFLNFLVELNWPSGRVLREYTVLLDPPVFEEESIRPLVVTPAATEVTSTASVQVQPQQGGAVSRQGNDWLDNPAAPGTYKVQTNDTLWQIALQTRPDSSVSPQQMMLAIQQQNPNAFINGNINRLKSHQVLRIPDAGQVAGIQFGKAVAEVERQNEALEAGAAQLDATGRRTPAAPVAGGSDGGEVRLLSAGAEQAESAGASGDVAGDGGTGRQQALENDLAIALETLDKSRLENQELRQRLESLEGQIETLQRLITLKDDQLANIQTTEALQQEAGVEQAEATEAAAVVAEDAEATAENAAANNGDVTEAPEGEVAADESAPVDTETTGADITEEGAAADDAEATDFNYQDESTAADDSVNDTVAQQEAAAQEAAEAKAREERRKRIAAMLEEQNRPQPTLMDTILQRPEFLAGGLLLILLIALAAYKLVQARKAAKGDDADEFDGTDVAFADGDVHGADLDDLEFDEAELTAAELDLGHDNELDLGVAGDDAPLDDFDDEHADAFAPVAQTEDVISESDIYIAYGKFEQAVDLLQGAIAQEPSRSDLRLKLLEVFVEMDDAEAFASQEADLIAIGDQDANGQAEQMRGRLSTPIAPELLASDAQGGLSLNDDIPSLDDSLGEEFSEGLDFGDALDLADGADDLEDDAPAEADLNLGGDDALDFDLSSAVDEIPSLTEEAPLDNAADSSLEDVPTLDLDESLEFDLDAESNGLDLSDDAEDTAEFELPAADDADDALEFDLSSLDEATDSDADTDDVAVAAESSDDNALDFDLGELAADEGQPEAEQSTGDEVIDISDAADDDDAPDLADLESLLDADGSTGDDELSDLSFDMDESTGFAESADDDLKALEAELDSASDENVSLDEPELDEAVDVEDVVTEAQESAADEQEVDFAADLAELDAELDDFSVPAEEHDIPVVDEPLVDEAPVADSAEQSPAAAADQDIDLDKLAAADDEFDFLAGTDECATKLDLARAYIDMEDSDGARELLQEVLQEGSDQQKQDARSLMDTLS</sequence>
<feature type="region of interest" description="Disordered" evidence="2">
    <location>
        <begin position="877"/>
        <end position="939"/>
    </location>
</feature>
<feature type="region of interest" description="Disordered" evidence="2">
    <location>
        <begin position="1093"/>
        <end position="1113"/>
    </location>
</feature>
<evidence type="ECO:0000313" key="4">
    <source>
        <dbReference type="EMBL" id="MFC3680706.1"/>
    </source>
</evidence>
<dbReference type="Gene3D" id="3.10.350.10">
    <property type="entry name" value="LysM domain"/>
    <property type="match status" value="1"/>
</dbReference>
<dbReference type="NCBIfam" id="TIGR03505">
    <property type="entry name" value="FimV_core"/>
    <property type="match status" value="1"/>
</dbReference>
<dbReference type="InterPro" id="IPR038440">
    <property type="entry name" value="FimV_C_sf"/>
</dbReference>
<proteinExistence type="predicted"/>
<protein>
    <submittedName>
        <fullName evidence="4">FimV/HubP family polar landmark protein</fullName>
    </submittedName>
</protein>
<keyword evidence="5" id="KW-1185">Reference proteome</keyword>
<dbReference type="Gene3D" id="1.20.58.2200">
    <property type="match status" value="1"/>
</dbReference>
<dbReference type="EMBL" id="JBHRYB010000013">
    <property type="protein sequence ID" value="MFC3680706.1"/>
    <property type="molecule type" value="Genomic_DNA"/>
</dbReference>
<feature type="compositionally biased region" description="Low complexity" evidence="2">
    <location>
        <begin position="392"/>
        <end position="406"/>
    </location>
</feature>
<dbReference type="InterPro" id="IPR036779">
    <property type="entry name" value="LysM_dom_sf"/>
</dbReference>
<gene>
    <name evidence="4" type="ORF">ACFOMG_11420</name>
</gene>
<feature type="region of interest" description="Disordered" evidence="2">
    <location>
        <begin position="263"/>
        <end position="312"/>
    </location>
</feature>
<name>A0ABV7VVH2_9GAMM</name>
<dbReference type="RefSeq" id="WP_376866745.1">
    <property type="nucleotide sequence ID" value="NZ_JBHRYB010000013.1"/>
</dbReference>
<feature type="domain" description="LysM" evidence="3">
    <location>
        <begin position="176"/>
        <end position="232"/>
    </location>
</feature>
<evidence type="ECO:0000313" key="5">
    <source>
        <dbReference type="Proteomes" id="UP001595722"/>
    </source>
</evidence>
<dbReference type="InterPro" id="IPR018392">
    <property type="entry name" value="LysM"/>
</dbReference>
<feature type="coiled-coil region" evidence="1">
    <location>
        <begin position="320"/>
        <end position="361"/>
    </location>
</feature>
<dbReference type="NCBIfam" id="TIGR03504">
    <property type="entry name" value="FimV_Cterm"/>
    <property type="match status" value="1"/>
</dbReference>
<accession>A0ABV7VVH2</accession>
<feature type="compositionally biased region" description="Low complexity" evidence="2">
    <location>
        <begin position="289"/>
        <end position="304"/>
    </location>
</feature>
<reference evidence="5" key="1">
    <citation type="journal article" date="2019" name="Int. J. Syst. Evol. Microbiol.">
        <title>The Global Catalogue of Microorganisms (GCM) 10K type strain sequencing project: providing services to taxonomists for standard genome sequencing and annotation.</title>
        <authorList>
            <consortium name="The Broad Institute Genomics Platform"/>
            <consortium name="The Broad Institute Genome Sequencing Center for Infectious Disease"/>
            <person name="Wu L."/>
            <person name="Ma J."/>
        </authorList>
    </citation>
    <scope>NUCLEOTIDE SEQUENCE [LARGE SCALE GENOMIC DNA]</scope>
    <source>
        <strain evidence="5">KCTC 42424</strain>
    </source>
</reference>
<dbReference type="SMART" id="SM00257">
    <property type="entry name" value="LysM"/>
    <property type="match status" value="1"/>
</dbReference>